<dbReference type="EMBL" id="FNUZ01000008">
    <property type="protein sequence ID" value="SEG62469.1"/>
    <property type="molecule type" value="Genomic_DNA"/>
</dbReference>
<dbReference type="Gene3D" id="3.40.50.300">
    <property type="entry name" value="P-loop containing nucleotide triphosphate hydrolases"/>
    <property type="match status" value="1"/>
</dbReference>
<name>A0A1H6BP22_9RHOB</name>
<dbReference type="OrthoDB" id="9783370at2"/>
<dbReference type="InterPro" id="IPR027417">
    <property type="entry name" value="P-loop_NTPase"/>
</dbReference>
<evidence type="ECO:0008006" key="3">
    <source>
        <dbReference type="Google" id="ProtNLM"/>
    </source>
</evidence>
<evidence type="ECO:0000313" key="2">
    <source>
        <dbReference type="Proteomes" id="UP000236752"/>
    </source>
</evidence>
<dbReference type="Proteomes" id="UP000236752">
    <property type="component" value="Unassembled WGS sequence"/>
</dbReference>
<protein>
    <recommendedName>
        <fullName evidence="3">AAA+ ATPase domain-containing protein</fullName>
    </recommendedName>
</protein>
<proteinExistence type="predicted"/>
<reference evidence="1 2" key="1">
    <citation type="submission" date="2016-10" db="EMBL/GenBank/DDBJ databases">
        <authorList>
            <person name="de Groot N.N."/>
        </authorList>
    </citation>
    <scope>NUCLEOTIDE SEQUENCE [LARGE SCALE GENOMIC DNA]</scope>
    <source>
        <strain evidence="1 2">DSM 26915</strain>
    </source>
</reference>
<organism evidence="1 2">
    <name type="scientific">Thalassococcus halodurans</name>
    <dbReference type="NCBI Taxonomy" id="373675"/>
    <lineage>
        <taxon>Bacteria</taxon>
        <taxon>Pseudomonadati</taxon>
        <taxon>Pseudomonadota</taxon>
        <taxon>Alphaproteobacteria</taxon>
        <taxon>Rhodobacterales</taxon>
        <taxon>Roseobacteraceae</taxon>
        <taxon>Thalassococcus</taxon>
    </lineage>
</organism>
<dbReference type="AlphaFoldDB" id="A0A1H6BP22"/>
<dbReference type="SUPFAM" id="SSF52540">
    <property type="entry name" value="P-loop containing nucleoside triphosphate hydrolases"/>
    <property type="match status" value="1"/>
</dbReference>
<gene>
    <name evidence="1" type="ORF">SAMN04488045_3674</name>
</gene>
<sequence>MAIFECDVPTRTIEETGLTESFLIGLTAKVINEIDTMTPADIAEVIKLPKLVCRQIIDVMVKQSLVESQGLETQDIKSDIRYSLTDAGRRWAAEAMLASQYVGPAPVMFEAFCKQIRRQSIANEEVHRTELDRALSHLVIPPELIPQLGPAANSARSALLYGEPGNGKTSIAEALGRCFQDTIFLPYAMMVGNQIIRFYDETLHEPAVLPEDAPRYDQRWVPCKRPVVVAGGELTLDKLDLSFEEKSRFYEAPMHLKALGGVFILDDFGRQASPPQEFLNRWIIPLEKNVDYMSLHTGKTFAIPFDQLVVFSSNMMPEDLGDDAAQRRIYFKIQVPSPTREEYLRIFSEACDRTGIQYRPDVVEPFFAQHYESEGIATSGAHPGFLLQHVKAICRYMDRPIALSPDVMEIAWKNVTKSKRRGA</sequence>
<evidence type="ECO:0000313" key="1">
    <source>
        <dbReference type="EMBL" id="SEG62469.1"/>
    </source>
</evidence>
<keyword evidence="2" id="KW-1185">Reference proteome</keyword>
<accession>A0A1H6BP22</accession>
<dbReference type="RefSeq" id="WP_103911831.1">
    <property type="nucleotide sequence ID" value="NZ_FNUZ01000008.1"/>
</dbReference>